<feature type="domain" description="AMP-dependent synthetase/ligase" evidence="1">
    <location>
        <begin position="10"/>
        <end position="369"/>
    </location>
</feature>
<dbReference type="SUPFAM" id="SSF56801">
    <property type="entry name" value="Acetyl-CoA synthetase-like"/>
    <property type="match status" value="1"/>
</dbReference>
<protein>
    <submittedName>
        <fullName evidence="2">AMP-binding protein</fullName>
    </submittedName>
</protein>
<dbReference type="KEGG" id="sbro:GQF42_36690"/>
<dbReference type="PANTHER" id="PTHR45527">
    <property type="entry name" value="NONRIBOSOMAL PEPTIDE SYNTHETASE"/>
    <property type="match status" value="1"/>
</dbReference>
<dbReference type="GO" id="GO:0005737">
    <property type="term" value="C:cytoplasm"/>
    <property type="evidence" value="ECO:0007669"/>
    <property type="project" value="TreeGrafter"/>
</dbReference>
<reference evidence="2 3" key="1">
    <citation type="submission" date="2019-12" db="EMBL/GenBank/DDBJ databases">
        <title>Streptomyces sp. strain T44 isolated from rhizosphere soil of Broussonetia papyrifera.</title>
        <authorList>
            <person name="Mo P."/>
        </authorList>
    </citation>
    <scope>NUCLEOTIDE SEQUENCE [LARGE SCALE GENOMIC DNA]</scope>
    <source>
        <strain evidence="2 3">T44</strain>
    </source>
</reference>
<dbReference type="GO" id="GO:0044550">
    <property type="term" value="P:secondary metabolite biosynthetic process"/>
    <property type="evidence" value="ECO:0007669"/>
    <property type="project" value="TreeGrafter"/>
</dbReference>
<dbReference type="InterPro" id="IPR020845">
    <property type="entry name" value="AMP-binding_CS"/>
</dbReference>
<dbReference type="RefSeq" id="WP_158927137.1">
    <property type="nucleotide sequence ID" value="NZ_CP047020.1"/>
</dbReference>
<accession>A0A6I6N982</accession>
<dbReference type="PANTHER" id="PTHR45527:SF1">
    <property type="entry name" value="FATTY ACID SYNTHASE"/>
    <property type="match status" value="1"/>
</dbReference>
<dbReference type="Gene3D" id="3.40.50.12780">
    <property type="entry name" value="N-terminal domain of ligase-like"/>
    <property type="match status" value="1"/>
</dbReference>
<dbReference type="AlphaFoldDB" id="A0A6I6N982"/>
<dbReference type="EMBL" id="CP047020">
    <property type="protein sequence ID" value="QHA08074.1"/>
    <property type="molecule type" value="Genomic_DNA"/>
</dbReference>
<organism evidence="2 3">
    <name type="scientific">Streptomyces broussonetiae</name>
    <dbReference type="NCBI Taxonomy" id="2686304"/>
    <lineage>
        <taxon>Bacteria</taxon>
        <taxon>Bacillati</taxon>
        <taxon>Actinomycetota</taxon>
        <taxon>Actinomycetes</taxon>
        <taxon>Kitasatosporales</taxon>
        <taxon>Streptomycetaceae</taxon>
        <taxon>Streptomyces</taxon>
    </lineage>
</organism>
<gene>
    <name evidence="2" type="ORF">GQF42_36690</name>
</gene>
<dbReference type="Pfam" id="PF00501">
    <property type="entry name" value="AMP-binding"/>
    <property type="match status" value="1"/>
</dbReference>
<evidence type="ECO:0000259" key="1">
    <source>
        <dbReference type="Pfam" id="PF00501"/>
    </source>
</evidence>
<proteinExistence type="predicted"/>
<dbReference type="InterPro" id="IPR045851">
    <property type="entry name" value="AMP-bd_C_sf"/>
</dbReference>
<dbReference type="Proteomes" id="UP000436138">
    <property type="component" value="Chromosome"/>
</dbReference>
<dbReference type="Gene3D" id="3.30.300.30">
    <property type="match status" value="1"/>
</dbReference>
<sequence>MTTRTLYDWFRASAEANPDDPALEVLDVTFTYAELRAAAEWMSARMVEAAGGRPGRVGLLTSRTAVSFVACLAVQRLGATAVPLNPAAPASRNLDITKEAGLDLAVFDDTAGDGAAEYRHNAGVRLLDMTGEKWRPLLAPEPSDDIPDQGHPAETGTAYIIFTSGTTGRPKGVPITYANVNAFLMEAIPRYELGPGCRVSQTFEMSFDGSVSEMFSTWGSGSTLCVAQHGDVFTPVRFINTKRLTHWMSVPSVISFAKRLRALAPGSMPTLRRGLFGGERLGFDQAEAWSAAAPNAVMNNCYGPTETTIVITGYEVPRERADWPQTTDRSLPIGHPHPLMDWLLLDEDLRPADDGELCVRGPQRFPGYLDSAENAGRFVLMESGSDCDSHHGRGRIHDGQEPLTPEHYYRTGDRCRLEHGELFHLGRIDGQVKIRGNRIELGEIESALRCHPSIDEAIVLVVRAADGENELRAVYTGKEVPADEFPKLVSALPRYMRPRSYHHRESIPLTTVGKVDRKRLTDEFAA</sequence>
<dbReference type="PROSITE" id="PS00455">
    <property type="entry name" value="AMP_BINDING"/>
    <property type="match status" value="1"/>
</dbReference>
<dbReference type="InterPro" id="IPR042099">
    <property type="entry name" value="ANL_N_sf"/>
</dbReference>
<keyword evidence="3" id="KW-1185">Reference proteome</keyword>
<evidence type="ECO:0000313" key="3">
    <source>
        <dbReference type="Proteomes" id="UP000436138"/>
    </source>
</evidence>
<evidence type="ECO:0000313" key="2">
    <source>
        <dbReference type="EMBL" id="QHA08074.1"/>
    </source>
</evidence>
<dbReference type="GO" id="GO:0043041">
    <property type="term" value="P:amino acid activation for nonribosomal peptide biosynthetic process"/>
    <property type="evidence" value="ECO:0007669"/>
    <property type="project" value="TreeGrafter"/>
</dbReference>
<dbReference type="GO" id="GO:0031177">
    <property type="term" value="F:phosphopantetheine binding"/>
    <property type="evidence" value="ECO:0007669"/>
    <property type="project" value="TreeGrafter"/>
</dbReference>
<dbReference type="InterPro" id="IPR000873">
    <property type="entry name" value="AMP-dep_synth/lig_dom"/>
</dbReference>
<name>A0A6I6N982_9ACTN</name>